<feature type="domain" description="Alpha-glycerophosphate oxidase C-terminal" evidence="9">
    <location>
        <begin position="462"/>
        <end position="587"/>
    </location>
</feature>
<dbReference type="InterPro" id="IPR000447">
    <property type="entry name" value="G3P_DH_FAD-dep"/>
</dbReference>
<proteinExistence type="inferred from homology"/>
<dbReference type="PRINTS" id="PR01001">
    <property type="entry name" value="FADG3PDH"/>
</dbReference>
<dbReference type="InterPro" id="IPR031656">
    <property type="entry name" value="DAO_C"/>
</dbReference>
<comment type="cofactor">
    <cofactor evidence="1 7">
        <name>FAD</name>
        <dbReference type="ChEBI" id="CHEBI:57692"/>
    </cofactor>
</comment>
<dbReference type="InterPro" id="IPR036188">
    <property type="entry name" value="FAD/NAD-bd_sf"/>
</dbReference>
<dbReference type="PROSITE" id="PS00978">
    <property type="entry name" value="FAD_G3PDH_2"/>
    <property type="match status" value="1"/>
</dbReference>
<dbReference type="Pfam" id="PF16901">
    <property type="entry name" value="DAO_C"/>
    <property type="match status" value="1"/>
</dbReference>
<dbReference type="EC" id="1.1.5.3" evidence="3 7"/>
<evidence type="ECO:0000256" key="6">
    <source>
        <dbReference type="ARBA" id="ARBA00023002"/>
    </source>
</evidence>
<dbReference type="Gene3D" id="3.30.9.10">
    <property type="entry name" value="D-Amino Acid Oxidase, subunit A, domain 2"/>
    <property type="match status" value="1"/>
</dbReference>
<dbReference type="Gene3D" id="1.10.8.870">
    <property type="entry name" value="Alpha-glycerophosphate oxidase, cap domain"/>
    <property type="match status" value="1"/>
</dbReference>
<accession>A0AA36GHF4</accession>
<dbReference type="GO" id="GO:0005739">
    <property type="term" value="C:mitochondrion"/>
    <property type="evidence" value="ECO:0007669"/>
    <property type="project" value="TreeGrafter"/>
</dbReference>
<dbReference type="InterPro" id="IPR006076">
    <property type="entry name" value="FAD-dep_OxRdtase"/>
</dbReference>
<evidence type="ECO:0000256" key="3">
    <source>
        <dbReference type="ARBA" id="ARBA00013029"/>
    </source>
</evidence>
<comment type="similarity">
    <text evidence="2 7">Belongs to the FAD-dependent glycerol-3-phosphate dehydrogenase family.</text>
</comment>
<gene>
    <name evidence="10" type="ORF">CYNAS_LOCUS3471</name>
</gene>
<dbReference type="EMBL" id="CATQJL010000001">
    <property type="protein sequence ID" value="CAJ0591488.1"/>
    <property type="molecule type" value="Genomic_DNA"/>
</dbReference>
<dbReference type="SUPFAM" id="SSF51905">
    <property type="entry name" value="FAD/NAD(P)-binding domain"/>
    <property type="match status" value="1"/>
</dbReference>
<keyword evidence="5" id="KW-0274">FAD</keyword>
<name>A0AA36GHF4_CYLNA</name>
<evidence type="ECO:0000313" key="10">
    <source>
        <dbReference type="EMBL" id="CAJ0591488.1"/>
    </source>
</evidence>
<evidence type="ECO:0000259" key="8">
    <source>
        <dbReference type="Pfam" id="PF01266"/>
    </source>
</evidence>
<evidence type="ECO:0000313" key="11">
    <source>
        <dbReference type="Proteomes" id="UP001176961"/>
    </source>
</evidence>
<dbReference type="Pfam" id="PF01266">
    <property type="entry name" value="DAO"/>
    <property type="match status" value="1"/>
</dbReference>
<evidence type="ECO:0000256" key="7">
    <source>
        <dbReference type="RuleBase" id="RU361217"/>
    </source>
</evidence>
<dbReference type="PANTHER" id="PTHR11985:SF15">
    <property type="entry name" value="GLYCEROL-3-PHOSPHATE DEHYDROGENASE, MITOCHONDRIAL"/>
    <property type="match status" value="1"/>
</dbReference>
<keyword evidence="11" id="KW-1185">Reference proteome</keyword>
<dbReference type="GO" id="GO:0004368">
    <property type="term" value="F:glycerol-3-phosphate dehydrogenase (quinone) activity"/>
    <property type="evidence" value="ECO:0007669"/>
    <property type="project" value="UniProtKB-EC"/>
</dbReference>
<evidence type="ECO:0000256" key="5">
    <source>
        <dbReference type="ARBA" id="ARBA00022827"/>
    </source>
</evidence>
<dbReference type="GO" id="GO:0006072">
    <property type="term" value="P:glycerol-3-phosphate metabolic process"/>
    <property type="evidence" value="ECO:0007669"/>
    <property type="project" value="UniProtKB-UniRule"/>
</dbReference>
<sequence>MFASRLAKAGAVVCASTAALYALDIANEKRFEWQMKRYFRTVHADKMSGMNRKSSEPLPSREKLIDDLRSGMQFDMLVIGGGATGAGIALDSQTRGMKTALVELDDFSSGTSSRSTKLIHGGVRYLQAAIMKADREQYRMVKEALFERANLLQIAPHLSEPMPILLPIYKLWQVPYYWFGIKMYDAISGRRILRNSFFISKTKALERFPMLKKGSLKGALVYYDGTMNDARMNLAIILTAIRRGAKCVNHVKVEGLMKNEEGKVCGAEVKDLMTGHKWLIRARCVVNATGPSTDHIRQMADPEVDPICVPSSGAHIILPGYFCPAKTGMLDPDTSDGRVLFMLPWQGMTLAGTTDQHADVTLSPAPTSSEVDYILKEAKKFITKTLPMRRQDVSSVWSGLRPLVRDPSKKDTKSLARNHIIEVSNSGLVTIAGGKWTTYRHMAEETVDTCVKVHHLKPNTKCVTAGLTLEGGHEYDPLLYIHLIQDHGLSMDIAHHLAHTYGDQAVEVTKMCDETSNGRVITKRLHPNHPFLDVEVLCAINEYACTVVDVIARRMRLAFLDTQAAHEALPEIVRIMGDELKWSTEKRNSELKQARHFLDTQMGHTITHELSSNNSSSSNSKKEASH</sequence>
<keyword evidence="4 7" id="KW-0285">Flavoprotein</keyword>
<dbReference type="AlphaFoldDB" id="A0AA36GHF4"/>
<dbReference type="SUPFAM" id="SSF54373">
    <property type="entry name" value="FAD-linked reductases, C-terminal domain"/>
    <property type="match status" value="1"/>
</dbReference>
<reference evidence="10" key="1">
    <citation type="submission" date="2023-07" db="EMBL/GenBank/DDBJ databases">
        <authorList>
            <consortium name="CYATHOMIX"/>
        </authorList>
    </citation>
    <scope>NUCLEOTIDE SEQUENCE</scope>
    <source>
        <strain evidence="10">N/A</strain>
    </source>
</reference>
<comment type="caution">
    <text evidence="10">The sequence shown here is derived from an EMBL/GenBank/DDBJ whole genome shotgun (WGS) entry which is preliminary data.</text>
</comment>
<dbReference type="InterPro" id="IPR038299">
    <property type="entry name" value="DAO_C_sf"/>
</dbReference>
<feature type="domain" description="FAD dependent oxidoreductase" evidence="8">
    <location>
        <begin position="75"/>
        <end position="440"/>
    </location>
</feature>
<dbReference type="PROSITE" id="PS00977">
    <property type="entry name" value="FAD_G3PDH_1"/>
    <property type="match status" value="1"/>
</dbReference>
<evidence type="ECO:0000256" key="4">
    <source>
        <dbReference type="ARBA" id="ARBA00022630"/>
    </source>
</evidence>
<dbReference type="PANTHER" id="PTHR11985">
    <property type="entry name" value="GLYCEROL-3-PHOSPHATE DEHYDROGENASE"/>
    <property type="match status" value="1"/>
</dbReference>
<protein>
    <recommendedName>
        <fullName evidence="3 7">Glycerol-3-phosphate dehydrogenase</fullName>
        <ecNumber evidence="3 7">1.1.5.3</ecNumber>
    </recommendedName>
</protein>
<evidence type="ECO:0000259" key="9">
    <source>
        <dbReference type="Pfam" id="PF16901"/>
    </source>
</evidence>
<dbReference type="Proteomes" id="UP001176961">
    <property type="component" value="Unassembled WGS sequence"/>
</dbReference>
<dbReference type="Gene3D" id="3.50.50.60">
    <property type="entry name" value="FAD/NAD(P)-binding domain"/>
    <property type="match status" value="1"/>
</dbReference>
<keyword evidence="6 7" id="KW-0560">Oxidoreductase</keyword>
<evidence type="ECO:0000256" key="1">
    <source>
        <dbReference type="ARBA" id="ARBA00001974"/>
    </source>
</evidence>
<evidence type="ECO:0000256" key="2">
    <source>
        <dbReference type="ARBA" id="ARBA00007330"/>
    </source>
</evidence>
<organism evidence="10 11">
    <name type="scientific">Cylicocyclus nassatus</name>
    <name type="common">Nematode worm</name>
    <dbReference type="NCBI Taxonomy" id="53992"/>
    <lineage>
        <taxon>Eukaryota</taxon>
        <taxon>Metazoa</taxon>
        <taxon>Ecdysozoa</taxon>
        <taxon>Nematoda</taxon>
        <taxon>Chromadorea</taxon>
        <taxon>Rhabditida</taxon>
        <taxon>Rhabditina</taxon>
        <taxon>Rhabditomorpha</taxon>
        <taxon>Strongyloidea</taxon>
        <taxon>Strongylidae</taxon>
        <taxon>Cylicocyclus</taxon>
    </lineage>
</organism>
<comment type="catalytic activity">
    <reaction evidence="7">
        <text>a quinone + sn-glycerol 3-phosphate = dihydroxyacetone phosphate + a quinol</text>
        <dbReference type="Rhea" id="RHEA:18977"/>
        <dbReference type="ChEBI" id="CHEBI:24646"/>
        <dbReference type="ChEBI" id="CHEBI:57597"/>
        <dbReference type="ChEBI" id="CHEBI:57642"/>
        <dbReference type="ChEBI" id="CHEBI:132124"/>
        <dbReference type="EC" id="1.1.5.3"/>
    </reaction>
</comment>